<gene>
    <name evidence="1" type="ORF">ACH49W_33895</name>
</gene>
<keyword evidence="2" id="KW-1185">Reference proteome</keyword>
<evidence type="ECO:0008006" key="3">
    <source>
        <dbReference type="Google" id="ProtNLM"/>
    </source>
</evidence>
<evidence type="ECO:0000313" key="1">
    <source>
        <dbReference type="EMBL" id="MFI2478376.1"/>
    </source>
</evidence>
<protein>
    <recommendedName>
        <fullName evidence="3">TetR family transcriptional regulator</fullName>
    </recommendedName>
</protein>
<dbReference type="RefSeq" id="WP_357409805.1">
    <property type="nucleotide sequence ID" value="NZ_JBEYCD010000017.1"/>
</dbReference>
<accession>A0ABW7XB83</accession>
<dbReference type="EMBL" id="JBIRYO010000038">
    <property type="protein sequence ID" value="MFI2478376.1"/>
    <property type="molecule type" value="Genomic_DNA"/>
</dbReference>
<proteinExistence type="predicted"/>
<sequence>MRFSALFGALISLFVEWTEGSLGADRRAFVDHVTEVAKQLIGVRVGVDR</sequence>
<evidence type="ECO:0000313" key="2">
    <source>
        <dbReference type="Proteomes" id="UP001611415"/>
    </source>
</evidence>
<organism evidence="1 2">
    <name type="scientific">Nocardia xishanensis</name>
    <dbReference type="NCBI Taxonomy" id="238964"/>
    <lineage>
        <taxon>Bacteria</taxon>
        <taxon>Bacillati</taxon>
        <taxon>Actinomycetota</taxon>
        <taxon>Actinomycetes</taxon>
        <taxon>Mycobacteriales</taxon>
        <taxon>Nocardiaceae</taxon>
        <taxon>Nocardia</taxon>
    </lineage>
</organism>
<reference evidence="1 2" key="1">
    <citation type="submission" date="2024-10" db="EMBL/GenBank/DDBJ databases">
        <title>The Natural Products Discovery Center: Release of the First 8490 Sequenced Strains for Exploring Actinobacteria Biosynthetic Diversity.</title>
        <authorList>
            <person name="Kalkreuter E."/>
            <person name="Kautsar S.A."/>
            <person name="Yang D."/>
            <person name="Bader C.D."/>
            <person name="Teijaro C.N."/>
            <person name="Fluegel L."/>
            <person name="Davis C.M."/>
            <person name="Simpson J.R."/>
            <person name="Lauterbach L."/>
            <person name="Steele A.D."/>
            <person name="Gui C."/>
            <person name="Meng S."/>
            <person name="Li G."/>
            <person name="Viehrig K."/>
            <person name="Ye F."/>
            <person name="Su P."/>
            <person name="Kiefer A.F."/>
            <person name="Nichols A."/>
            <person name="Cepeda A.J."/>
            <person name="Yan W."/>
            <person name="Fan B."/>
            <person name="Jiang Y."/>
            <person name="Adhikari A."/>
            <person name="Zheng C.-J."/>
            <person name="Schuster L."/>
            <person name="Cowan T.M."/>
            <person name="Smanski M.J."/>
            <person name="Chevrette M.G."/>
            <person name="De Carvalho L.P.S."/>
            <person name="Shen B."/>
        </authorList>
    </citation>
    <scope>NUCLEOTIDE SEQUENCE [LARGE SCALE GENOMIC DNA]</scope>
    <source>
        <strain evidence="1 2">NPDC019275</strain>
    </source>
</reference>
<comment type="caution">
    <text evidence="1">The sequence shown here is derived from an EMBL/GenBank/DDBJ whole genome shotgun (WGS) entry which is preliminary data.</text>
</comment>
<dbReference type="Proteomes" id="UP001611415">
    <property type="component" value="Unassembled WGS sequence"/>
</dbReference>
<name>A0ABW7XB83_9NOCA</name>